<protein>
    <submittedName>
        <fullName evidence="1">Uncharacterized protein</fullName>
    </submittedName>
</protein>
<proteinExistence type="predicted"/>
<evidence type="ECO:0000313" key="1">
    <source>
        <dbReference type="EMBL" id="GBP82584.1"/>
    </source>
</evidence>
<gene>
    <name evidence="1" type="ORF">EVAR_69805_1</name>
</gene>
<dbReference type="AlphaFoldDB" id="A0A4C1Z687"/>
<dbReference type="OrthoDB" id="7382669at2759"/>
<name>A0A4C1Z687_EUMVA</name>
<comment type="caution">
    <text evidence="1">The sequence shown here is derived from an EMBL/GenBank/DDBJ whole genome shotgun (WGS) entry which is preliminary data.</text>
</comment>
<dbReference type="EMBL" id="BGZK01001572">
    <property type="protein sequence ID" value="GBP82584.1"/>
    <property type="molecule type" value="Genomic_DNA"/>
</dbReference>
<keyword evidence="2" id="KW-1185">Reference proteome</keyword>
<sequence length="181" mass="20283">MTDLKAYRSITLLAVLAGVSTVAYADDITVLMEAPSRSESEKRSQVALDLIRRLLRPLTVRRGATLLSCLIGYSAGNGGIGYRSLKIIYRDTYLATLTYAAGYWHQRAKLYVVRSVLLRAQQPALTLLTKTSTAILPMFAGVLPADLKLLIAGRVENERDRRTRIKNGMLRREIRNEMIQE</sequence>
<dbReference type="Proteomes" id="UP000299102">
    <property type="component" value="Unassembled WGS sequence"/>
</dbReference>
<accession>A0A4C1Z687</accession>
<organism evidence="1 2">
    <name type="scientific">Eumeta variegata</name>
    <name type="common">Bagworm moth</name>
    <name type="synonym">Eumeta japonica</name>
    <dbReference type="NCBI Taxonomy" id="151549"/>
    <lineage>
        <taxon>Eukaryota</taxon>
        <taxon>Metazoa</taxon>
        <taxon>Ecdysozoa</taxon>
        <taxon>Arthropoda</taxon>
        <taxon>Hexapoda</taxon>
        <taxon>Insecta</taxon>
        <taxon>Pterygota</taxon>
        <taxon>Neoptera</taxon>
        <taxon>Endopterygota</taxon>
        <taxon>Lepidoptera</taxon>
        <taxon>Glossata</taxon>
        <taxon>Ditrysia</taxon>
        <taxon>Tineoidea</taxon>
        <taxon>Psychidae</taxon>
        <taxon>Oiketicinae</taxon>
        <taxon>Eumeta</taxon>
    </lineage>
</organism>
<reference evidence="1 2" key="1">
    <citation type="journal article" date="2019" name="Commun. Biol.">
        <title>The bagworm genome reveals a unique fibroin gene that provides high tensile strength.</title>
        <authorList>
            <person name="Kono N."/>
            <person name="Nakamura H."/>
            <person name="Ohtoshi R."/>
            <person name="Tomita M."/>
            <person name="Numata K."/>
            <person name="Arakawa K."/>
        </authorList>
    </citation>
    <scope>NUCLEOTIDE SEQUENCE [LARGE SCALE GENOMIC DNA]</scope>
</reference>
<evidence type="ECO:0000313" key="2">
    <source>
        <dbReference type="Proteomes" id="UP000299102"/>
    </source>
</evidence>